<keyword evidence="3 5" id="KW-1133">Transmembrane helix</keyword>
<dbReference type="InterPro" id="IPR001902">
    <property type="entry name" value="SLC26A/SulP_fam"/>
</dbReference>
<organism evidence="7 8">
    <name type="scientific">Manduca sexta</name>
    <name type="common">Tobacco hawkmoth</name>
    <name type="synonym">Tobacco hornworm</name>
    <dbReference type="NCBI Taxonomy" id="7130"/>
    <lineage>
        <taxon>Eukaryota</taxon>
        <taxon>Metazoa</taxon>
        <taxon>Ecdysozoa</taxon>
        <taxon>Arthropoda</taxon>
        <taxon>Hexapoda</taxon>
        <taxon>Insecta</taxon>
        <taxon>Pterygota</taxon>
        <taxon>Neoptera</taxon>
        <taxon>Endopterygota</taxon>
        <taxon>Lepidoptera</taxon>
        <taxon>Glossata</taxon>
        <taxon>Ditrysia</taxon>
        <taxon>Bombycoidea</taxon>
        <taxon>Sphingidae</taxon>
        <taxon>Sphinginae</taxon>
        <taxon>Sphingini</taxon>
        <taxon>Manduca</taxon>
    </lineage>
</organism>
<feature type="transmembrane region" description="Helical" evidence="5">
    <location>
        <begin position="367"/>
        <end position="387"/>
    </location>
</feature>
<evidence type="ECO:0000256" key="1">
    <source>
        <dbReference type="ARBA" id="ARBA00004141"/>
    </source>
</evidence>
<evidence type="ECO:0000256" key="4">
    <source>
        <dbReference type="ARBA" id="ARBA00023136"/>
    </source>
</evidence>
<dbReference type="AlphaFoldDB" id="A0A921YN27"/>
<reference evidence="7" key="2">
    <citation type="submission" date="2020-12" db="EMBL/GenBank/DDBJ databases">
        <authorList>
            <person name="Kanost M."/>
        </authorList>
    </citation>
    <scope>NUCLEOTIDE SEQUENCE</scope>
</reference>
<evidence type="ECO:0000313" key="7">
    <source>
        <dbReference type="EMBL" id="KAG6442122.1"/>
    </source>
</evidence>
<feature type="transmembrane region" description="Helical" evidence="5">
    <location>
        <begin position="121"/>
        <end position="145"/>
    </location>
</feature>
<dbReference type="PROSITE" id="PS50801">
    <property type="entry name" value="STAS"/>
    <property type="match status" value="1"/>
</dbReference>
<dbReference type="GO" id="GO:0016020">
    <property type="term" value="C:membrane"/>
    <property type="evidence" value="ECO:0007669"/>
    <property type="project" value="UniProtKB-SubCell"/>
</dbReference>
<gene>
    <name evidence="7" type="ORF">O3G_MSEX002202</name>
</gene>
<keyword evidence="4 5" id="KW-0472">Membrane</keyword>
<dbReference type="InterPro" id="IPR011547">
    <property type="entry name" value="SLC26A/SulP_dom"/>
</dbReference>
<sequence>MMTSDLESNPCRKRVKKRIKNACSVKTVKKRLPILEWLPKYKTEYIIQDMIAGITVALTAIPQGIAYALIAGLPPEHGLYASLTSGVVYVFFGSCYNVTVGPTAILAAMTARYVSNYSTDFAILAAFLSGLFILFMGVFHLGFLVDFISMPVISGFTTAAALQIASSQLKSLFGTSGSSGNYFAESVYNFAMNIRTVKLWESVLGFSTILMLILLKKMGQGCKRTDGFIKRTRWFVSLCRNAIVVVIGMIITYILKVTLDSEPLSITGDIGSGLPDFTWPPFSTTAGNETLNFIDMLSVLGPGSVAIPLVALFESVAIAKAFAEGGRIDATQEMIAIGLCNIIGSFGQSMPITGSFARTALNHDSGVVTPAGGVTKVLLIIFALTYLTSTFYYIPKASLAGLIITALFTMIDYEIYGRLWKNSKRELLVMLITIVVCLFYGLEYGMLAGVIIEACVLLYNVSQPTVNVNVIKTDKVAITIVPLIDSVSYCAAEYVRKAIIKASLNSSNTVIIIDGTNLKNMDFTVASNLMLIVQDLEKKSRLILLYNFNLGLKNLCLDINPFAVHKFVHASNILDHVSEILPNNI</sequence>
<keyword evidence="8" id="KW-1185">Reference proteome</keyword>
<feature type="transmembrane region" description="Helical" evidence="5">
    <location>
        <begin position="235"/>
        <end position="255"/>
    </location>
</feature>
<name>A0A921YN27_MANSE</name>
<feature type="domain" description="STAS" evidence="6">
    <location>
        <begin position="478"/>
        <end position="585"/>
    </location>
</feature>
<evidence type="ECO:0000313" key="8">
    <source>
        <dbReference type="Proteomes" id="UP000791440"/>
    </source>
</evidence>
<evidence type="ECO:0000256" key="3">
    <source>
        <dbReference type="ARBA" id="ARBA00022989"/>
    </source>
</evidence>
<evidence type="ECO:0000256" key="5">
    <source>
        <dbReference type="SAM" id="Phobius"/>
    </source>
</evidence>
<reference evidence="7" key="1">
    <citation type="journal article" date="2016" name="Insect Biochem. Mol. Biol.">
        <title>Multifaceted biological insights from a draft genome sequence of the tobacco hornworm moth, Manduca sexta.</title>
        <authorList>
            <person name="Kanost M.R."/>
            <person name="Arrese E.L."/>
            <person name="Cao X."/>
            <person name="Chen Y.R."/>
            <person name="Chellapilla S."/>
            <person name="Goldsmith M.R."/>
            <person name="Grosse-Wilde E."/>
            <person name="Heckel D.G."/>
            <person name="Herndon N."/>
            <person name="Jiang H."/>
            <person name="Papanicolaou A."/>
            <person name="Qu J."/>
            <person name="Soulages J.L."/>
            <person name="Vogel H."/>
            <person name="Walters J."/>
            <person name="Waterhouse R.M."/>
            <person name="Ahn S.J."/>
            <person name="Almeida F.C."/>
            <person name="An C."/>
            <person name="Aqrawi P."/>
            <person name="Bretschneider A."/>
            <person name="Bryant W.B."/>
            <person name="Bucks S."/>
            <person name="Chao H."/>
            <person name="Chevignon G."/>
            <person name="Christen J.M."/>
            <person name="Clarke D.F."/>
            <person name="Dittmer N.T."/>
            <person name="Ferguson L.C.F."/>
            <person name="Garavelou S."/>
            <person name="Gordon K.H.J."/>
            <person name="Gunaratna R.T."/>
            <person name="Han Y."/>
            <person name="Hauser F."/>
            <person name="He Y."/>
            <person name="Heidel-Fischer H."/>
            <person name="Hirsh A."/>
            <person name="Hu Y."/>
            <person name="Jiang H."/>
            <person name="Kalra D."/>
            <person name="Klinner C."/>
            <person name="Konig C."/>
            <person name="Kovar C."/>
            <person name="Kroll A.R."/>
            <person name="Kuwar S.S."/>
            <person name="Lee S.L."/>
            <person name="Lehman R."/>
            <person name="Li K."/>
            <person name="Li Z."/>
            <person name="Liang H."/>
            <person name="Lovelace S."/>
            <person name="Lu Z."/>
            <person name="Mansfield J.H."/>
            <person name="McCulloch K.J."/>
            <person name="Mathew T."/>
            <person name="Morton B."/>
            <person name="Muzny D.M."/>
            <person name="Neunemann D."/>
            <person name="Ongeri F."/>
            <person name="Pauchet Y."/>
            <person name="Pu L.L."/>
            <person name="Pyrousis I."/>
            <person name="Rao X.J."/>
            <person name="Redding A."/>
            <person name="Roesel C."/>
            <person name="Sanchez-Gracia A."/>
            <person name="Schaack S."/>
            <person name="Shukla A."/>
            <person name="Tetreau G."/>
            <person name="Wang Y."/>
            <person name="Xiong G.H."/>
            <person name="Traut W."/>
            <person name="Walsh T.K."/>
            <person name="Worley K.C."/>
            <person name="Wu D."/>
            <person name="Wu W."/>
            <person name="Wu Y.Q."/>
            <person name="Zhang X."/>
            <person name="Zou Z."/>
            <person name="Zucker H."/>
            <person name="Briscoe A.D."/>
            <person name="Burmester T."/>
            <person name="Clem R.J."/>
            <person name="Feyereisen R."/>
            <person name="Grimmelikhuijzen C.J.P."/>
            <person name="Hamodrakas S.J."/>
            <person name="Hansson B.S."/>
            <person name="Huguet E."/>
            <person name="Jermiin L.S."/>
            <person name="Lan Q."/>
            <person name="Lehman H.K."/>
            <person name="Lorenzen M."/>
            <person name="Merzendorfer H."/>
            <person name="Michalopoulos I."/>
            <person name="Morton D.B."/>
            <person name="Muthukrishnan S."/>
            <person name="Oakeshott J.G."/>
            <person name="Palmer W."/>
            <person name="Park Y."/>
            <person name="Passarelli A.L."/>
            <person name="Rozas J."/>
            <person name="Schwartz L.M."/>
            <person name="Smith W."/>
            <person name="Southgate A."/>
            <person name="Vilcinskas A."/>
            <person name="Vogt R."/>
            <person name="Wang P."/>
            <person name="Werren J."/>
            <person name="Yu X.Q."/>
            <person name="Zhou J.J."/>
            <person name="Brown S.J."/>
            <person name="Scherer S.E."/>
            <person name="Richards S."/>
            <person name="Blissard G.W."/>
        </authorList>
    </citation>
    <scope>NUCLEOTIDE SEQUENCE</scope>
</reference>
<evidence type="ECO:0000259" key="6">
    <source>
        <dbReference type="PROSITE" id="PS50801"/>
    </source>
</evidence>
<feature type="transmembrane region" description="Helical" evidence="5">
    <location>
        <begin position="86"/>
        <end position="109"/>
    </location>
</feature>
<dbReference type="InterPro" id="IPR002645">
    <property type="entry name" value="STAS_dom"/>
</dbReference>
<dbReference type="Pfam" id="PF00916">
    <property type="entry name" value="Sulfate_transp"/>
    <property type="match status" value="1"/>
</dbReference>
<comment type="subcellular location">
    <subcellularLocation>
        <location evidence="1">Membrane</location>
        <topology evidence="1">Multi-pass membrane protein</topology>
    </subcellularLocation>
</comment>
<dbReference type="EMBL" id="JH668291">
    <property type="protein sequence ID" value="KAG6442122.1"/>
    <property type="molecule type" value="Genomic_DNA"/>
</dbReference>
<evidence type="ECO:0000256" key="2">
    <source>
        <dbReference type="ARBA" id="ARBA00022692"/>
    </source>
</evidence>
<dbReference type="GO" id="GO:0055085">
    <property type="term" value="P:transmembrane transport"/>
    <property type="evidence" value="ECO:0007669"/>
    <property type="project" value="InterPro"/>
</dbReference>
<feature type="transmembrane region" description="Helical" evidence="5">
    <location>
        <begin position="427"/>
        <end position="452"/>
    </location>
</feature>
<protein>
    <recommendedName>
        <fullName evidence="6">STAS domain-containing protein</fullName>
    </recommendedName>
</protein>
<comment type="caution">
    <text evidence="7">The sequence shown here is derived from an EMBL/GenBank/DDBJ whole genome shotgun (WGS) entry which is preliminary data.</text>
</comment>
<feature type="transmembrane region" description="Helical" evidence="5">
    <location>
        <begin position="50"/>
        <end position="74"/>
    </location>
</feature>
<dbReference type="PANTHER" id="PTHR11814">
    <property type="entry name" value="SULFATE TRANSPORTER"/>
    <property type="match status" value="1"/>
</dbReference>
<feature type="transmembrane region" description="Helical" evidence="5">
    <location>
        <begin position="393"/>
        <end position="415"/>
    </location>
</feature>
<feature type="transmembrane region" description="Helical" evidence="5">
    <location>
        <begin position="197"/>
        <end position="215"/>
    </location>
</feature>
<keyword evidence="2 5" id="KW-0812">Transmembrane</keyword>
<proteinExistence type="predicted"/>
<accession>A0A921YN27</accession>
<dbReference type="Proteomes" id="UP000791440">
    <property type="component" value="Unassembled WGS sequence"/>
</dbReference>